<dbReference type="InterPro" id="IPR052929">
    <property type="entry name" value="RNase_H-like_EbsB-rel"/>
</dbReference>
<dbReference type="InterPro" id="IPR036397">
    <property type="entry name" value="RNaseH_sf"/>
</dbReference>
<dbReference type="PANTHER" id="PTHR47074:SF11">
    <property type="entry name" value="REVERSE TRANSCRIPTASE-LIKE PROTEIN"/>
    <property type="match status" value="1"/>
</dbReference>
<dbReference type="GO" id="GO:0003676">
    <property type="term" value="F:nucleic acid binding"/>
    <property type="evidence" value="ECO:0007669"/>
    <property type="project" value="InterPro"/>
</dbReference>
<evidence type="ECO:0000313" key="2">
    <source>
        <dbReference type="EMBL" id="VFQ75495.1"/>
    </source>
</evidence>
<name>A0A484LG29_9ASTE</name>
<organism evidence="2 3">
    <name type="scientific">Cuscuta campestris</name>
    <dbReference type="NCBI Taxonomy" id="132261"/>
    <lineage>
        <taxon>Eukaryota</taxon>
        <taxon>Viridiplantae</taxon>
        <taxon>Streptophyta</taxon>
        <taxon>Embryophyta</taxon>
        <taxon>Tracheophyta</taxon>
        <taxon>Spermatophyta</taxon>
        <taxon>Magnoliopsida</taxon>
        <taxon>eudicotyledons</taxon>
        <taxon>Gunneridae</taxon>
        <taxon>Pentapetalae</taxon>
        <taxon>asterids</taxon>
        <taxon>lamiids</taxon>
        <taxon>Solanales</taxon>
        <taxon>Convolvulaceae</taxon>
        <taxon>Cuscuteae</taxon>
        <taxon>Cuscuta</taxon>
        <taxon>Cuscuta subgen. Grammica</taxon>
        <taxon>Cuscuta sect. Cleistogrammica</taxon>
    </lineage>
</organism>
<dbReference type="Gene3D" id="3.30.420.10">
    <property type="entry name" value="Ribonuclease H-like superfamily/Ribonuclease H"/>
    <property type="match status" value="1"/>
</dbReference>
<dbReference type="OrthoDB" id="1304417at2759"/>
<proteinExistence type="predicted"/>
<sequence length="290" mass="32769">MANLPHGVVDRILCIPSCLMRSDCWYWRGNLQGNYSVKDGYRKLMGEATHVATFTNWGRFWRIPVAPKVKARTQVDSLGDLQVVCWTIWSIWKVRNDVVWNQSAPLPSSASRLAMDMYKAWCHRFQAGQTEELTHTGTTDIVQQSPRSIYCWFDAALFPQEGTAGFGCYILLADGSFGTAFNGPIQSTQDPAMAEIMACKEVLSWLKNNGFREVLLFSDCLNLVTSLQEGNEASYRSYFGAFVDDCLSLMAFFDVITLSFVRRECNSKAHSLARRAGTQFREWDSPPSFA</sequence>
<evidence type="ECO:0000259" key="1">
    <source>
        <dbReference type="Pfam" id="PF13456"/>
    </source>
</evidence>
<gene>
    <name evidence="2" type="ORF">CCAM_LOCUS17271</name>
</gene>
<dbReference type="InterPro" id="IPR002156">
    <property type="entry name" value="RNaseH_domain"/>
</dbReference>
<dbReference type="InterPro" id="IPR044730">
    <property type="entry name" value="RNase_H-like_dom_plant"/>
</dbReference>
<protein>
    <recommendedName>
        <fullName evidence="1">RNase H type-1 domain-containing protein</fullName>
    </recommendedName>
</protein>
<dbReference type="Pfam" id="PF13456">
    <property type="entry name" value="RVT_3"/>
    <property type="match status" value="1"/>
</dbReference>
<feature type="domain" description="RNase H type-1" evidence="1">
    <location>
        <begin position="153"/>
        <end position="276"/>
    </location>
</feature>
<dbReference type="PANTHER" id="PTHR47074">
    <property type="entry name" value="BNAC02G40300D PROTEIN"/>
    <property type="match status" value="1"/>
</dbReference>
<evidence type="ECO:0000313" key="3">
    <source>
        <dbReference type="Proteomes" id="UP000595140"/>
    </source>
</evidence>
<dbReference type="GO" id="GO:0004523">
    <property type="term" value="F:RNA-DNA hybrid ribonuclease activity"/>
    <property type="evidence" value="ECO:0007669"/>
    <property type="project" value="InterPro"/>
</dbReference>
<dbReference type="Proteomes" id="UP000595140">
    <property type="component" value="Unassembled WGS sequence"/>
</dbReference>
<dbReference type="AlphaFoldDB" id="A0A484LG29"/>
<reference evidence="2 3" key="1">
    <citation type="submission" date="2018-04" db="EMBL/GenBank/DDBJ databases">
        <authorList>
            <person name="Vogel A."/>
        </authorList>
    </citation>
    <scope>NUCLEOTIDE SEQUENCE [LARGE SCALE GENOMIC DNA]</scope>
</reference>
<dbReference type="InterPro" id="IPR012337">
    <property type="entry name" value="RNaseH-like_sf"/>
</dbReference>
<dbReference type="SUPFAM" id="SSF53098">
    <property type="entry name" value="Ribonuclease H-like"/>
    <property type="match status" value="1"/>
</dbReference>
<dbReference type="CDD" id="cd06222">
    <property type="entry name" value="RNase_H_like"/>
    <property type="match status" value="1"/>
</dbReference>
<accession>A0A484LG29</accession>
<keyword evidence="3" id="KW-1185">Reference proteome</keyword>
<dbReference type="EMBL" id="OOIL02001451">
    <property type="protein sequence ID" value="VFQ75495.1"/>
    <property type="molecule type" value="Genomic_DNA"/>
</dbReference>